<feature type="compositionally biased region" description="Polar residues" evidence="11">
    <location>
        <begin position="1"/>
        <end position="24"/>
    </location>
</feature>
<evidence type="ECO:0000256" key="1">
    <source>
        <dbReference type="ARBA" id="ARBA00000156"/>
    </source>
</evidence>
<protein>
    <recommendedName>
        <fullName evidence="10">Rhomboid-type serine protease</fullName>
        <ecNumber evidence="10">3.4.21.105</ecNumber>
    </recommendedName>
</protein>
<feature type="transmembrane region" description="Helical" evidence="10">
    <location>
        <begin position="216"/>
        <end position="234"/>
    </location>
</feature>
<dbReference type="GO" id="GO:0016020">
    <property type="term" value="C:membrane"/>
    <property type="evidence" value="ECO:0007669"/>
    <property type="project" value="UniProtKB-SubCell"/>
</dbReference>
<sequence>MPRSSYQPVHSFTSADIPLSTQGNHGPPPIPDHQDRFQRSGGKNDRQGMEHPNGPGSYYEPNAYPHYPPPSPHGYPPPQQGVQQPYYNYGPSTPQVVYASAPEDKRPPWKRALLGPVRIPIFSYTSALVMLVMLIYEFVRNHQLTGNVIQNPSQNIMIGPSFSVLVNIGAKFLPCIRPIPEVSDGELYQQCFKDTDTCTLATMCGFPTQDTIPNQAFRFVSPVFMHAGVVHYIINMLTHLRLGVDLERALGVPRYVFLYMCSGIFGFVLSASLASKSMASMGCSGALFGLIGYMFVDVLVNWKYIDHPVRELMVLLISTVVSLVLGLLPGLDNFAHIGGFVTGLVMGMLIAPMRPNPTRNVKIITWACRIIALVILVVMFAVGISQFYASPDPSQICPNCKYLSCLPVNGWCDSY</sequence>
<evidence type="ECO:0000256" key="6">
    <source>
        <dbReference type="ARBA" id="ARBA00022801"/>
    </source>
</evidence>
<evidence type="ECO:0000256" key="11">
    <source>
        <dbReference type="SAM" id="MobiDB-lite"/>
    </source>
</evidence>
<dbReference type="Pfam" id="PF01694">
    <property type="entry name" value="Rhomboid"/>
    <property type="match status" value="1"/>
</dbReference>
<dbReference type="AlphaFoldDB" id="A0A1X2G6V1"/>
<dbReference type="PANTHER" id="PTHR22936">
    <property type="entry name" value="RHOMBOID-RELATED"/>
    <property type="match status" value="1"/>
</dbReference>
<feature type="region of interest" description="Disordered" evidence="11">
    <location>
        <begin position="1"/>
        <end position="87"/>
    </location>
</feature>
<dbReference type="Proteomes" id="UP000242146">
    <property type="component" value="Unassembled WGS sequence"/>
</dbReference>
<dbReference type="EC" id="3.4.21.105" evidence="10"/>
<keyword evidence="6 10" id="KW-0378">Hydrolase</keyword>
<evidence type="ECO:0000256" key="7">
    <source>
        <dbReference type="ARBA" id="ARBA00022825"/>
    </source>
</evidence>
<evidence type="ECO:0000256" key="4">
    <source>
        <dbReference type="ARBA" id="ARBA00022670"/>
    </source>
</evidence>
<feature type="transmembrane region" description="Helical" evidence="10">
    <location>
        <begin position="312"/>
        <end position="328"/>
    </location>
</feature>
<evidence type="ECO:0000313" key="13">
    <source>
        <dbReference type="EMBL" id="ORX46570.1"/>
    </source>
</evidence>
<dbReference type="EMBL" id="MCGT01000037">
    <property type="protein sequence ID" value="ORX46570.1"/>
    <property type="molecule type" value="Genomic_DNA"/>
</dbReference>
<keyword evidence="14" id="KW-1185">Reference proteome</keyword>
<dbReference type="STRING" id="101127.A0A1X2G6V1"/>
<feature type="compositionally biased region" description="Pro residues" evidence="11">
    <location>
        <begin position="66"/>
        <end position="79"/>
    </location>
</feature>
<dbReference type="Gene3D" id="1.20.1540.10">
    <property type="entry name" value="Rhomboid-like"/>
    <property type="match status" value="1"/>
</dbReference>
<evidence type="ECO:0000256" key="9">
    <source>
        <dbReference type="ARBA" id="ARBA00023136"/>
    </source>
</evidence>
<comment type="similarity">
    <text evidence="3 10">Belongs to the peptidase S54 family.</text>
</comment>
<comment type="catalytic activity">
    <reaction evidence="1 10">
        <text>Cleaves type-1 transmembrane domains using a catalytic dyad composed of serine and histidine that are contributed by different transmembrane domains.</text>
        <dbReference type="EC" id="3.4.21.105"/>
    </reaction>
</comment>
<dbReference type="GO" id="GO:0006508">
    <property type="term" value="P:proteolysis"/>
    <property type="evidence" value="ECO:0007669"/>
    <property type="project" value="UniProtKB-KW"/>
</dbReference>
<organism evidence="13 14">
    <name type="scientific">Hesseltinella vesiculosa</name>
    <dbReference type="NCBI Taxonomy" id="101127"/>
    <lineage>
        <taxon>Eukaryota</taxon>
        <taxon>Fungi</taxon>
        <taxon>Fungi incertae sedis</taxon>
        <taxon>Mucoromycota</taxon>
        <taxon>Mucoromycotina</taxon>
        <taxon>Mucoromycetes</taxon>
        <taxon>Mucorales</taxon>
        <taxon>Cunninghamellaceae</taxon>
        <taxon>Hesseltinella</taxon>
    </lineage>
</organism>
<name>A0A1X2G6V1_9FUNG</name>
<feature type="transmembrane region" description="Helical" evidence="10">
    <location>
        <begin position="255"/>
        <end position="273"/>
    </location>
</feature>
<keyword evidence="4 10" id="KW-0645">Protease</keyword>
<feature type="domain" description="Peptidase S54 rhomboid" evidence="12">
    <location>
        <begin position="214"/>
        <end position="351"/>
    </location>
</feature>
<evidence type="ECO:0000256" key="3">
    <source>
        <dbReference type="ARBA" id="ARBA00009045"/>
    </source>
</evidence>
<comment type="function">
    <text evidence="10">Serine protease involved in intramembrane proteolysis.</text>
</comment>
<keyword evidence="5 10" id="KW-0812">Transmembrane</keyword>
<feature type="transmembrane region" description="Helical" evidence="10">
    <location>
        <begin position="115"/>
        <end position="136"/>
    </location>
</feature>
<feature type="compositionally biased region" description="Basic and acidic residues" evidence="11">
    <location>
        <begin position="32"/>
        <end position="49"/>
    </location>
</feature>
<dbReference type="InterPro" id="IPR002610">
    <property type="entry name" value="Peptidase_S54_rhomboid-like"/>
</dbReference>
<evidence type="ECO:0000259" key="12">
    <source>
        <dbReference type="Pfam" id="PF01694"/>
    </source>
</evidence>
<evidence type="ECO:0000256" key="8">
    <source>
        <dbReference type="ARBA" id="ARBA00022989"/>
    </source>
</evidence>
<feature type="transmembrane region" description="Helical" evidence="10">
    <location>
        <begin position="279"/>
        <end position="300"/>
    </location>
</feature>
<feature type="transmembrane region" description="Helical" evidence="10">
    <location>
        <begin position="363"/>
        <end position="389"/>
    </location>
</feature>
<dbReference type="InterPro" id="IPR035952">
    <property type="entry name" value="Rhomboid-like_sf"/>
</dbReference>
<dbReference type="InterPro" id="IPR022764">
    <property type="entry name" value="Peptidase_S54_rhomboid_dom"/>
</dbReference>
<accession>A0A1X2G6V1</accession>
<dbReference type="PANTHER" id="PTHR22936:SF69">
    <property type="entry name" value="RHOMBOID-LIKE PROTEIN"/>
    <property type="match status" value="1"/>
</dbReference>
<evidence type="ECO:0000256" key="2">
    <source>
        <dbReference type="ARBA" id="ARBA00004141"/>
    </source>
</evidence>
<dbReference type="SUPFAM" id="SSF144091">
    <property type="entry name" value="Rhomboid-like"/>
    <property type="match status" value="1"/>
</dbReference>
<dbReference type="OrthoDB" id="2146116at2759"/>
<comment type="caution">
    <text evidence="13">The sequence shown here is derived from an EMBL/GenBank/DDBJ whole genome shotgun (WGS) entry which is preliminary data.</text>
</comment>
<evidence type="ECO:0000256" key="5">
    <source>
        <dbReference type="ARBA" id="ARBA00022692"/>
    </source>
</evidence>
<gene>
    <name evidence="13" type="ORF">DM01DRAFT_1339567</name>
</gene>
<keyword evidence="8 10" id="KW-1133">Transmembrane helix</keyword>
<keyword evidence="9 10" id="KW-0472">Membrane</keyword>
<reference evidence="13 14" key="1">
    <citation type="submission" date="2016-07" db="EMBL/GenBank/DDBJ databases">
        <title>Pervasive Adenine N6-methylation of Active Genes in Fungi.</title>
        <authorList>
            <consortium name="DOE Joint Genome Institute"/>
            <person name="Mondo S.J."/>
            <person name="Dannebaum R.O."/>
            <person name="Kuo R.C."/>
            <person name="Labutti K."/>
            <person name="Haridas S."/>
            <person name="Kuo A."/>
            <person name="Salamov A."/>
            <person name="Ahrendt S.R."/>
            <person name="Lipzen A."/>
            <person name="Sullivan W."/>
            <person name="Andreopoulos W.B."/>
            <person name="Clum A."/>
            <person name="Lindquist E."/>
            <person name="Daum C."/>
            <person name="Ramamoorthy G.K."/>
            <person name="Gryganskyi A."/>
            <person name="Culley D."/>
            <person name="Magnuson J.K."/>
            <person name="James T.Y."/>
            <person name="O'Malley M.A."/>
            <person name="Stajich J.E."/>
            <person name="Spatafora J.W."/>
            <person name="Visel A."/>
            <person name="Grigoriev I.V."/>
        </authorList>
    </citation>
    <scope>NUCLEOTIDE SEQUENCE [LARGE SCALE GENOMIC DNA]</scope>
    <source>
        <strain evidence="13 14">NRRL 3301</strain>
    </source>
</reference>
<dbReference type="GO" id="GO:0004252">
    <property type="term" value="F:serine-type endopeptidase activity"/>
    <property type="evidence" value="ECO:0007669"/>
    <property type="project" value="InterPro"/>
</dbReference>
<comment type="subcellular location">
    <subcellularLocation>
        <location evidence="2 10">Membrane</location>
        <topology evidence="2 10">Multi-pass membrane protein</topology>
    </subcellularLocation>
</comment>
<evidence type="ECO:0000313" key="14">
    <source>
        <dbReference type="Proteomes" id="UP000242146"/>
    </source>
</evidence>
<proteinExistence type="inferred from homology"/>
<keyword evidence="7 10" id="KW-0720">Serine protease</keyword>
<evidence type="ECO:0000256" key="10">
    <source>
        <dbReference type="RuleBase" id="RU362115"/>
    </source>
</evidence>
<feature type="transmembrane region" description="Helical" evidence="10">
    <location>
        <begin position="334"/>
        <end position="351"/>
    </location>
</feature>